<evidence type="ECO:0000313" key="2">
    <source>
        <dbReference type="EMBL" id="KAG5620765.1"/>
    </source>
</evidence>
<sequence length="116" mass="13233">MSEIDTVGKSAERENERQRKGKGKLVLSHSKREKRKYVTRSETKKVMGSAIAASKDQTERTRKRRREGLEPEQPASTPLSIGSSETESDDTAAYVAKRRKEAEEEWVQLKKVTKKL</sequence>
<evidence type="ECO:0000313" key="3">
    <source>
        <dbReference type="Proteomes" id="UP000824120"/>
    </source>
</evidence>
<dbReference type="OrthoDB" id="1323623at2759"/>
<comment type="caution">
    <text evidence="2">The sequence shown here is derived from an EMBL/GenBank/DDBJ whole genome shotgun (WGS) entry which is preliminary data.</text>
</comment>
<dbReference type="Proteomes" id="UP000824120">
    <property type="component" value="Chromosome 2"/>
</dbReference>
<proteinExistence type="predicted"/>
<accession>A0A9J6A836</accession>
<feature type="compositionally biased region" description="Polar residues" evidence="1">
    <location>
        <begin position="74"/>
        <end position="85"/>
    </location>
</feature>
<name>A0A9J6A836_SOLCO</name>
<gene>
    <name evidence="2" type="ORF">H5410_005983</name>
</gene>
<evidence type="ECO:0000256" key="1">
    <source>
        <dbReference type="SAM" id="MobiDB-lite"/>
    </source>
</evidence>
<reference evidence="2 3" key="1">
    <citation type="submission" date="2020-09" db="EMBL/GenBank/DDBJ databases">
        <title>De no assembly of potato wild relative species, Solanum commersonii.</title>
        <authorList>
            <person name="Cho K."/>
        </authorList>
    </citation>
    <scope>NUCLEOTIDE SEQUENCE [LARGE SCALE GENOMIC DNA]</scope>
    <source>
        <strain evidence="2">LZ3.2</strain>
        <tissue evidence="2">Leaf</tissue>
    </source>
</reference>
<protein>
    <submittedName>
        <fullName evidence="2">Uncharacterized protein</fullName>
    </submittedName>
</protein>
<organism evidence="2 3">
    <name type="scientific">Solanum commersonii</name>
    <name type="common">Commerson's wild potato</name>
    <name type="synonym">Commerson's nightshade</name>
    <dbReference type="NCBI Taxonomy" id="4109"/>
    <lineage>
        <taxon>Eukaryota</taxon>
        <taxon>Viridiplantae</taxon>
        <taxon>Streptophyta</taxon>
        <taxon>Embryophyta</taxon>
        <taxon>Tracheophyta</taxon>
        <taxon>Spermatophyta</taxon>
        <taxon>Magnoliopsida</taxon>
        <taxon>eudicotyledons</taxon>
        <taxon>Gunneridae</taxon>
        <taxon>Pentapetalae</taxon>
        <taxon>asterids</taxon>
        <taxon>lamiids</taxon>
        <taxon>Solanales</taxon>
        <taxon>Solanaceae</taxon>
        <taxon>Solanoideae</taxon>
        <taxon>Solaneae</taxon>
        <taxon>Solanum</taxon>
    </lineage>
</organism>
<dbReference type="EMBL" id="JACXVP010000002">
    <property type="protein sequence ID" value="KAG5620765.1"/>
    <property type="molecule type" value="Genomic_DNA"/>
</dbReference>
<keyword evidence="3" id="KW-1185">Reference proteome</keyword>
<feature type="region of interest" description="Disordered" evidence="1">
    <location>
        <begin position="1"/>
        <end position="100"/>
    </location>
</feature>
<dbReference type="AlphaFoldDB" id="A0A9J6A836"/>
<feature type="compositionally biased region" description="Basic residues" evidence="1">
    <location>
        <begin position="19"/>
        <end position="38"/>
    </location>
</feature>